<reference evidence="2 3" key="1">
    <citation type="submission" date="2024-05" db="EMBL/GenBank/DDBJ databases">
        <authorList>
            <person name="Duchaud E."/>
        </authorList>
    </citation>
    <scope>NUCLEOTIDE SEQUENCE [LARGE SCALE GENOMIC DNA]</scope>
    <source>
        <strain evidence="2">Ena-SAMPLE-TAB-13-05-2024-13:56:06:370-140302</strain>
    </source>
</reference>
<name>A0ABM9NRT3_9FLAO</name>
<protein>
    <submittedName>
        <fullName evidence="2">DUF2061 domain-containing protein</fullName>
    </submittedName>
</protein>
<organism evidence="2 3">
    <name type="scientific">Tenacibaculum platacis</name>
    <dbReference type="NCBI Taxonomy" id="3137852"/>
    <lineage>
        <taxon>Bacteria</taxon>
        <taxon>Pseudomonadati</taxon>
        <taxon>Bacteroidota</taxon>
        <taxon>Flavobacteriia</taxon>
        <taxon>Flavobacteriales</taxon>
        <taxon>Flavobacteriaceae</taxon>
        <taxon>Tenacibaculum</taxon>
    </lineage>
</organism>
<accession>A0ABM9NRT3</accession>
<sequence>MYFNKMIVEQVLESKTNYKEDKDSEKPIRSIVKSISWRAVGTLDTVLISWIITGKIDTALSIGAIELITKMILYFFHERVWNTIKWGKR</sequence>
<dbReference type="Proteomes" id="UP001497416">
    <property type="component" value="Unassembled WGS sequence"/>
</dbReference>
<comment type="caution">
    <text evidence="2">The sequence shown here is derived from an EMBL/GenBank/DDBJ whole genome shotgun (WGS) entry which is preliminary data.</text>
</comment>
<evidence type="ECO:0000313" key="3">
    <source>
        <dbReference type="Proteomes" id="UP001497416"/>
    </source>
</evidence>
<proteinExistence type="predicted"/>
<dbReference type="Pfam" id="PF09834">
    <property type="entry name" value="DUF2061"/>
    <property type="match status" value="1"/>
</dbReference>
<gene>
    <name evidence="2" type="ORF">T190607A01A_10370</name>
</gene>
<evidence type="ECO:0000313" key="2">
    <source>
        <dbReference type="EMBL" id="CAL2076502.1"/>
    </source>
</evidence>
<feature type="domain" description="DUF2061" evidence="1">
    <location>
        <begin position="31"/>
        <end position="82"/>
    </location>
</feature>
<evidence type="ECO:0000259" key="1">
    <source>
        <dbReference type="Pfam" id="PF09834"/>
    </source>
</evidence>
<keyword evidence="3" id="KW-1185">Reference proteome</keyword>
<dbReference type="EMBL" id="CAXIXY010000003">
    <property type="protein sequence ID" value="CAL2076502.1"/>
    <property type="molecule type" value="Genomic_DNA"/>
</dbReference>
<dbReference type="InterPro" id="IPR018638">
    <property type="entry name" value="DUF2061_membrane"/>
</dbReference>